<dbReference type="EMBL" id="MU006229">
    <property type="protein sequence ID" value="KAF2825013.1"/>
    <property type="molecule type" value="Genomic_DNA"/>
</dbReference>
<dbReference type="Proteomes" id="UP000799424">
    <property type="component" value="Unassembled WGS sequence"/>
</dbReference>
<sequence length="139" mass="16118">MGLILSSKTIKEEITEKYIKQRREYIASEVPRWSNKYRAPIRIVDPVSLQDITAPEVQLPASMFTQEWVPVPRPRGAPPPCDPRFQKKNLMSALHISHIKITTYKDTEDEVEQPLIYKYAQNLDETVFLGHFSSKLSFN</sequence>
<dbReference type="AlphaFoldDB" id="A0A6A6ZVX7"/>
<gene>
    <name evidence="1" type="ORF">CC86DRAFT_420405</name>
</gene>
<evidence type="ECO:0000313" key="1">
    <source>
        <dbReference type="EMBL" id="KAF2825013.1"/>
    </source>
</evidence>
<accession>A0A6A6ZVX7</accession>
<proteinExistence type="predicted"/>
<protein>
    <submittedName>
        <fullName evidence="1">Uncharacterized protein</fullName>
    </submittedName>
</protein>
<reference evidence="1" key="1">
    <citation type="journal article" date="2020" name="Stud. Mycol.">
        <title>101 Dothideomycetes genomes: a test case for predicting lifestyles and emergence of pathogens.</title>
        <authorList>
            <person name="Haridas S."/>
            <person name="Albert R."/>
            <person name="Binder M."/>
            <person name="Bloem J."/>
            <person name="Labutti K."/>
            <person name="Salamov A."/>
            <person name="Andreopoulos B."/>
            <person name="Baker S."/>
            <person name="Barry K."/>
            <person name="Bills G."/>
            <person name="Bluhm B."/>
            <person name="Cannon C."/>
            <person name="Castanera R."/>
            <person name="Culley D."/>
            <person name="Daum C."/>
            <person name="Ezra D."/>
            <person name="Gonzalez J."/>
            <person name="Henrissat B."/>
            <person name="Kuo A."/>
            <person name="Liang C."/>
            <person name="Lipzen A."/>
            <person name="Lutzoni F."/>
            <person name="Magnuson J."/>
            <person name="Mondo S."/>
            <person name="Nolan M."/>
            <person name="Ohm R."/>
            <person name="Pangilinan J."/>
            <person name="Park H.-J."/>
            <person name="Ramirez L."/>
            <person name="Alfaro M."/>
            <person name="Sun H."/>
            <person name="Tritt A."/>
            <person name="Yoshinaga Y."/>
            <person name="Zwiers L.-H."/>
            <person name="Turgeon B."/>
            <person name="Goodwin S."/>
            <person name="Spatafora J."/>
            <person name="Crous P."/>
            <person name="Grigoriev I."/>
        </authorList>
    </citation>
    <scope>NUCLEOTIDE SEQUENCE</scope>
    <source>
        <strain evidence="1">CBS 113818</strain>
    </source>
</reference>
<name>A0A6A6ZVX7_9PLEO</name>
<organism evidence="1 2">
    <name type="scientific">Ophiobolus disseminans</name>
    <dbReference type="NCBI Taxonomy" id="1469910"/>
    <lineage>
        <taxon>Eukaryota</taxon>
        <taxon>Fungi</taxon>
        <taxon>Dikarya</taxon>
        <taxon>Ascomycota</taxon>
        <taxon>Pezizomycotina</taxon>
        <taxon>Dothideomycetes</taxon>
        <taxon>Pleosporomycetidae</taxon>
        <taxon>Pleosporales</taxon>
        <taxon>Pleosporineae</taxon>
        <taxon>Phaeosphaeriaceae</taxon>
        <taxon>Ophiobolus</taxon>
    </lineage>
</organism>
<evidence type="ECO:0000313" key="2">
    <source>
        <dbReference type="Proteomes" id="UP000799424"/>
    </source>
</evidence>
<keyword evidence="2" id="KW-1185">Reference proteome</keyword>